<gene>
    <name evidence="1" type="ORF">AWM75_05850</name>
</gene>
<evidence type="ECO:0000313" key="2">
    <source>
        <dbReference type="Proteomes" id="UP000062260"/>
    </source>
</evidence>
<dbReference type="Proteomes" id="UP000062260">
    <property type="component" value="Chromosome"/>
</dbReference>
<evidence type="ECO:0000313" key="1">
    <source>
        <dbReference type="EMBL" id="AMB99549.1"/>
    </source>
</evidence>
<organism evidence="1 2">
    <name type="scientific">Aerococcus urinaehominis</name>
    <dbReference type="NCBI Taxonomy" id="128944"/>
    <lineage>
        <taxon>Bacteria</taxon>
        <taxon>Bacillati</taxon>
        <taxon>Bacillota</taxon>
        <taxon>Bacilli</taxon>
        <taxon>Lactobacillales</taxon>
        <taxon>Aerococcaceae</taxon>
        <taxon>Aerococcus</taxon>
    </lineage>
</organism>
<dbReference type="AlphaFoldDB" id="A0A109RH15"/>
<keyword evidence="2" id="KW-1185">Reference proteome</keyword>
<proteinExistence type="predicted"/>
<name>A0A109RH15_9LACT</name>
<reference evidence="2" key="2">
    <citation type="submission" date="2016-01" db="EMBL/GenBank/DDBJ databases">
        <title>Six Aerococcus type strain genome sequencing and assembly using PacBio and Illumina Hiseq.</title>
        <authorList>
            <person name="Carkaci D."/>
            <person name="Dargis R."/>
            <person name="Nielsen X.C."/>
            <person name="Skovgaard O."/>
            <person name="Fuursted K."/>
            <person name="Christensen J.J."/>
        </authorList>
    </citation>
    <scope>NUCLEOTIDE SEQUENCE [LARGE SCALE GENOMIC DNA]</scope>
    <source>
        <strain evidence="2">CCUG42038B</strain>
    </source>
</reference>
<protein>
    <submittedName>
        <fullName evidence="1">Uncharacterized protein</fullName>
    </submittedName>
</protein>
<sequence>MSLVTLISELWRFIKDHFLKIILGALLVAGLAMTGRQLLMNRLEHQDVSQLVNGQEVSQDEVEAASQFLQAVFASQPAGFSFVAYSEENSIFDNSFIFDEFFSSPAVVADLEAASGVPIQKAIDAEKIMGLTKTNEYRGVIAGVRDTSSNEIYIRVLVSADPKENLAVAQAIKNYIDQGRVPFMESLKVNYLNPVAIGEEINLEAYPIVPTEGTLIASMPSLAALPIWVYGVVGFVLGLFIATVVLFLAHLLGRKIVYAFDYSWDLDDSQFMLNQAKTSPAEIADLVTGPVNSQRLVLDQRTDSAYTGLTNQVDLDCLNEAVIIIQAGQTDKNWYQNQYKALQAYPLALRIVHLY</sequence>
<dbReference type="KEGG" id="auh:AWM75_05850"/>
<accession>A0A109RH15</accession>
<dbReference type="RefSeq" id="WP_067979541.1">
    <property type="nucleotide sequence ID" value="NZ_CP014163.1"/>
</dbReference>
<reference evidence="1 2" key="1">
    <citation type="journal article" date="2016" name="Genome Announc.">
        <title>Complete Genome Sequences of Aerococcus christensenii CCUG 28831T, Aerococcus sanguinicola CCUG 43001T, Aerococcus urinae CCUG 36881T, Aerococcus urinaeequi CCUG 28094T, Aerococcus urinaehominis CCUG 42038 BT, and Aerococcus viridans CCUG 4311T.</title>
        <authorList>
            <person name="Carkaci D."/>
            <person name="Dargis R."/>
            <person name="Nielsen X.C."/>
            <person name="Skovgaard O."/>
            <person name="Fuursted K."/>
            <person name="Christensen J.J."/>
        </authorList>
    </citation>
    <scope>NUCLEOTIDE SEQUENCE [LARGE SCALE GENOMIC DNA]</scope>
    <source>
        <strain evidence="1 2">CCUG42038B</strain>
    </source>
</reference>
<dbReference type="OrthoDB" id="2136129at2"/>
<dbReference type="STRING" id="128944.AWM75_05850"/>
<dbReference type="EMBL" id="CP014163">
    <property type="protein sequence ID" value="AMB99549.1"/>
    <property type="molecule type" value="Genomic_DNA"/>
</dbReference>